<evidence type="ECO:0008006" key="4">
    <source>
        <dbReference type="Google" id="ProtNLM"/>
    </source>
</evidence>
<name>A0A162GUT3_9ABAC</name>
<protein>
    <recommendedName>
        <fullName evidence="4">Ac78</fullName>
    </recommendedName>
</protein>
<keyword evidence="1" id="KW-0812">Transmembrane</keyword>
<dbReference type="GeneID" id="27429871"/>
<sequence length="110" mass="13143">MDFNLPYKNFTINNSVEYIPLKLVLNKDSSNDTKMSSNDTSNRTLLMNESDNLYYEKTILKLKFDILILYCVIVVCVTLVLYFILYYVILRERRNNFVGIRQNNLYNFLF</sequence>
<dbReference type="Pfam" id="PF06024">
    <property type="entry name" value="Orf78"/>
    <property type="match status" value="1"/>
</dbReference>
<keyword evidence="3" id="KW-1185">Reference proteome</keyword>
<dbReference type="RefSeq" id="YP_009250048.1">
    <property type="nucleotide sequence ID" value="NC_029997.2"/>
</dbReference>
<evidence type="ECO:0000256" key="1">
    <source>
        <dbReference type="SAM" id="Phobius"/>
    </source>
</evidence>
<keyword evidence="1" id="KW-1133">Transmembrane helix</keyword>
<evidence type="ECO:0000313" key="2">
    <source>
        <dbReference type="EMBL" id="AKR17367.1"/>
    </source>
</evidence>
<dbReference type="InterPro" id="IPR009261">
    <property type="entry name" value="AcMNPV_AC78"/>
</dbReference>
<dbReference type="KEGG" id="vg:27429871"/>
<proteinExistence type="predicted"/>
<reference evidence="2" key="1">
    <citation type="submission" date="2017-04" db="EMBL/GenBank/DDBJ databases">
        <title>Complete genome sequence of Urbanus proteus nucleopolyhedrovirus (UrprNPV).</title>
        <authorList>
            <person name="Santos E.R."/>
            <person name="Melo F.L."/>
            <person name="Sosa-Gomez D.R."/>
            <person name="Ribeiro B.M."/>
            <person name="Ardisson-Araujo D.M.P."/>
        </authorList>
    </citation>
    <scope>NUCLEOTIDE SEQUENCE [LARGE SCALE GENOMIC DNA]</scope>
    <source>
        <strain evidence="2">Southern Brazil</strain>
    </source>
</reference>
<evidence type="ECO:0000313" key="3">
    <source>
        <dbReference type="Proteomes" id="UP000201861"/>
    </source>
</evidence>
<dbReference type="OrthoDB" id="23668at10239"/>
<feature type="transmembrane region" description="Helical" evidence="1">
    <location>
        <begin position="67"/>
        <end position="89"/>
    </location>
</feature>
<dbReference type="EMBL" id="KR011717">
    <property type="protein sequence ID" value="AKR17367.1"/>
    <property type="molecule type" value="Genomic_DNA"/>
</dbReference>
<accession>A0A162GUT3</accession>
<dbReference type="Proteomes" id="UP000201861">
    <property type="component" value="Segment"/>
</dbReference>
<keyword evidence="1" id="KW-0472">Membrane</keyword>
<organism evidence="2 3">
    <name type="scientific">Urbanus proteus nucleopolyhedrovirus</name>
    <dbReference type="NCBI Taxonomy" id="1675866"/>
    <lineage>
        <taxon>Viruses</taxon>
        <taxon>Viruses incertae sedis</taxon>
        <taxon>Naldaviricetes</taxon>
        <taxon>Lefavirales</taxon>
        <taxon>Baculoviridae</taxon>
        <taxon>Alphabaculovirus</taxon>
        <taxon>Alphabaculovirus urprotei</taxon>
    </lineage>
</organism>